<feature type="transmembrane region" description="Helical" evidence="6">
    <location>
        <begin position="7"/>
        <end position="26"/>
    </location>
</feature>
<feature type="transmembrane region" description="Helical" evidence="6">
    <location>
        <begin position="132"/>
        <end position="150"/>
    </location>
</feature>
<dbReference type="RefSeq" id="WP_251935648.1">
    <property type="nucleotide sequence ID" value="NZ_CP098747.1"/>
</dbReference>
<organism evidence="8 9">
    <name type="scientific">Sneathiella marina</name>
    <dbReference type="NCBI Taxonomy" id="2950108"/>
    <lineage>
        <taxon>Bacteria</taxon>
        <taxon>Pseudomonadati</taxon>
        <taxon>Pseudomonadota</taxon>
        <taxon>Alphaproteobacteria</taxon>
        <taxon>Sneathiellales</taxon>
        <taxon>Sneathiellaceae</taxon>
        <taxon>Sneathiella</taxon>
    </lineage>
</organism>
<dbReference type="PANTHER" id="PTHR43124">
    <property type="entry name" value="PURINE EFFLUX PUMP PBUE"/>
    <property type="match status" value="1"/>
</dbReference>
<proteinExistence type="predicted"/>
<dbReference type="InterPro" id="IPR011701">
    <property type="entry name" value="MFS"/>
</dbReference>
<feature type="transmembrane region" description="Helical" evidence="6">
    <location>
        <begin position="46"/>
        <end position="69"/>
    </location>
</feature>
<accession>A0ABY4W5G3</accession>
<feature type="transmembrane region" description="Helical" evidence="6">
    <location>
        <begin position="252"/>
        <end position="274"/>
    </location>
</feature>
<dbReference type="InterPro" id="IPR050189">
    <property type="entry name" value="MFS_Efflux_Transporters"/>
</dbReference>
<reference evidence="8" key="1">
    <citation type="submission" date="2022-06" db="EMBL/GenBank/DDBJ databases">
        <title>Sneathiella actinostolidae sp. nov., isolated from a sea anemonein the Western Pacific Ocean.</title>
        <authorList>
            <person name="Wei M.J."/>
        </authorList>
    </citation>
    <scope>NUCLEOTIDE SEQUENCE</scope>
    <source>
        <strain evidence="8">PHK-P5</strain>
    </source>
</reference>
<dbReference type="Proteomes" id="UP001056291">
    <property type="component" value="Chromosome"/>
</dbReference>
<feature type="transmembrane region" description="Helical" evidence="6">
    <location>
        <begin position="105"/>
        <end position="123"/>
    </location>
</feature>
<name>A0ABY4W5G3_9PROT</name>
<dbReference type="PROSITE" id="PS50850">
    <property type="entry name" value="MFS"/>
    <property type="match status" value="1"/>
</dbReference>
<keyword evidence="5 6" id="KW-0472">Membrane</keyword>
<feature type="transmembrane region" description="Helical" evidence="6">
    <location>
        <begin position="81"/>
        <end position="99"/>
    </location>
</feature>
<evidence type="ECO:0000256" key="2">
    <source>
        <dbReference type="ARBA" id="ARBA00022475"/>
    </source>
</evidence>
<feature type="transmembrane region" description="Helical" evidence="6">
    <location>
        <begin position="220"/>
        <end position="240"/>
    </location>
</feature>
<evidence type="ECO:0000313" key="8">
    <source>
        <dbReference type="EMBL" id="USG62086.1"/>
    </source>
</evidence>
<keyword evidence="2" id="KW-1003">Cell membrane</keyword>
<evidence type="ECO:0000256" key="5">
    <source>
        <dbReference type="ARBA" id="ARBA00023136"/>
    </source>
</evidence>
<feature type="transmembrane region" description="Helical" evidence="6">
    <location>
        <begin position="166"/>
        <end position="185"/>
    </location>
</feature>
<keyword evidence="4 6" id="KW-1133">Transmembrane helix</keyword>
<dbReference type="InterPro" id="IPR020846">
    <property type="entry name" value="MFS_dom"/>
</dbReference>
<dbReference type="PANTHER" id="PTHR43124:SF3">
    <property type="entry name" value="CHLORAMPHENICOL EFFLUX PUMP RV0191"/>
    <property type="match status" value="1"/>
</dbReference>
<dbReference type="SUPFAM" id="SSF103473">
    <property type="entry name" value="MFS general substrate transporter"/>
    <property type="match status" value="1"/>
</dbReference>
<comment type="subcellular location">
    <subcellularLocation>
        <location evidence="1">Cell membrane</location>
        <topology evidence="1">Multi-pass membrane protein</topology>
    </subcellularLocation>
</comment>
<feature type="transmembrane region" description="Helical" evidence="6">
    <location>
        <begin position="381"/>
        <end position="402"/>
    </location>
</feature>
<sequence>MKNEAGTAFKIIATLSFVYVASNFFRSSTAVIAPNIMEDLALSHEQLGIVGGIFFIAFALFQVPVGIFLDRYGPKKTICGLMLISVIGSFGFAMASSFLELSIARFFIGVGCAPVLMGSLVIISRWLPAHRFAFYASLIVGLGGLGNVFSTTPTALLTDYAGWRNVFWVAGGFTAISLVFGFLIIKDAPVGHPFHDRKIENIKDTLGGVLDIIKDREFQYVFAINLIIYGVVMTIVGLWGAHFLHDIYGLDLAARGNILLWMILAMIGGSIGYGYLDGFFKSRKRLVITAALLTIVILLVLAVIPVVSVWMVAGLLILLCWVGSYGVVIMSHGRAIFPEHLLGRGIATLNTAVFLGVFLMQAMGGIIIGQFVEDDGSAPLIAYRALFLSIAIVLFIGVLIFSKSRDSKSAQKKPPLPQKASD</sequence>
<feature type="transmembrane region" description="Helical" evidence="6">
    <location>
        <begin position="310"/>
        <end position="329"/>
    </location>
</feature>
<dbReference type="InterPro" id="IPR036259">
    <property type="entry name" value="MFS_trans_sf"/>
</dbReference>
<dbReference type="Pfam" id="PF07690">
    <property type="entry name" value="MFS_1"/>
    <property type="match status" value="1"/>
</dbReference>
<gene>
    <name evidence="8" type="ORF">NBZ79_03745</name>
</gene>
<evidence type="ECO:0000259" key="7">
    <source>
        <dbReference type="PROSITE" id="PS50850"/>
    </source>
</evidence>
<dbReference type="Gene3D" id="1.20.1250.20">
    <property type="entry name" value="MFS general substrate transporter like domains"/>
    <property type="match status" value="1"/>
</dbReference>
<evidence type="ECO:0000313" key="9">
    <source>
        <dbReference type="Proteomes" id="UP001056291"/>
    </source>
</evidence>
<evidence type="ECO:0000256" key="3">
    <source>
        <dbReference type="ARBA" id="ARBA00022692"/>
    </source>
</evidence>
<evidence type="ECO:0000256" key="4">
    <source>
        <dbReference type="ARBA" id="ARBA00022989"/>
    </source>
</evidence>
<feature type="transmembrane region" description="Helical" evidence="6">
    <location>
        <begin position="341"/>
        <end position="369"/>
    </location>
</feature>
<protein>
    <submittedName>
        <fullName evidence="8">MFS transporter</fullName>
    </submittedName>
</protein>
<keyword evidence="3 6" id="KW-0812">Transmembrane</keyword>
<feature type="domain" description="Major facilitator superfamily (MFS) profile" evidence="7">
    <location>
        <begin position="11"/>
        <end position="409"/>
    </location>
</feature>
<dbReference type="EMBL" id="CP098747">
    <property type="protein sequence ID" value="USG62086.1"/>
    <property type="molecule type" value="Genomic_DNA"/>
</dbReference>
<keyword evidence="9" id="KW-1185">Reference proteome</keyword>
<evidence type="ECO:0000256" key="6">
    <source>
        <dbReference type="SAM" id="Phobius"/>
    </source>
</evidence>
<feature type="transmembrane region" description="Helical" evidence="6">
    <location>
        <begin position="286"/>
        <end position="304"/>
    </location>
</feature>
<evidence type="ECO:0000256" key="1">
    <source>
        <dbReference type="ARBA" id="ARBA00004651"/>
    </source>
</evidence>